<gene>
    <name evidence="1" type="ORF">MLD38_012703</name>
</gene>
<keyword evidence="2" id="KW-1185">Reference proteome</keyword>
<reference evidence="2" key="1">
    <citation type="journal article" date="2023" name="Front. Plant Sci.">
        <title>Chromosomal-level genome assembly of Melastoma candidum provides insights into trichome evolution.</title>
        <authorList>
            <person name="Zhong Y."/>
            <person name="Wu W."/>
            <person name="Sun C."/>
            <person name="Zou P."/>
            <person name="Liu Y."/>
            <person name="Dai S."/>
            <person name="Zhou R."/>
        </authorList>
    </citation>
    <scope>NUCLEOTIDE SEQUENCE [LARGE SCALE GENOMIC DNA]</scope>
</reference>
<accession>A0ACB9R762</accession>
<protein>
    <submittedName>
        <fullName evidence="1">Uncharacterized protein</fullName>
    </submittedName>
</protein>
<dbReference type="EMBL" id="CM042883">
    <property type="protein sequence ID" value="KAI4374743.1"/>
    <property type="molecule type" value="Genomic_DNA"/>
</dbReference>
<proteinExistence type="predicted"/>
<comment type="caution">
    <text evidence="1">The sequence shown here is derived from an EMBL/GenBank/DDBJ whole genome shotgun (WGS) entry which is preliminary data.</text>
</comment>
<sequence>MMMRIRYAETLLALAKLDFNSLQKLHQKEACDLVRWAKDHEFTGNMPFARDRIVECYLWALVAYYEPEFSFARRFVAKIVAVINLMDDMFDAYGTLEELELFTQALERWDMTATDGLPEYMKFYYKALLYIFDEIEEEVARRGHSYRLDYAKQSIKDHAKVYLKEVKWFHQRYIPPIDEYVDLASKTIGAIMIVMNTLVGMGDVVTEGEFKWLSSNTHVLQSYTAACRFSDDIAGYKFEQERGHVALSIHCLVKQYGCTEQEAEAILKRKIFDAWKDLNEACLRPLAVPLTVLERLLNWLRSASVMYDGNADNFTQVTDMMTEVVTAVLVNPFPL</sequence>
<organism evidence="1 2">
    <name type="scientific">Melastoma candidum</name>
    <dbReference type="NCBI Taxonomy" id="119954"/>
    <lineage>
        <taxon>Eukaryota</taxon>
        <taxon>Viridiplantae</taxon>
        <taxon>Streptophyta</taxon>
        <taxon>Embryophyta</taxon>
        <taxon>Tracheophyta</taxon>
        <taxon>Spermatophyta</taxon>
        <taxon>Magnoliopsida</taxon>
        <taxon>eudicotyledons</taxon>
        <taxon>Gunneridae</taxon>
        <taxon>Pentapetalae</taxon>
        <taxon>rosids</taxon>
        <taxon>malvids</taxon>
        <taxon>Myrtales</taxon>
        <taxon>Melastomataceae</taxon>
        <taxon>Melastomatoideae</taxon>
        <taxon>Melastomateae</taxon>
        <taxon>Melastoma</taxon>
    </lineage>
</organism>
<evidence type="ECO:0000313" key="2">
    <source>
        <dbReference type="Proteomes" id="UP001057402"/>
    </source>
</evidence>
<evidence type="ECO:0000313" key="1">
    <source>
        <dbReference type="EMBL" id="KAI4374743.1"/>
    </source>
</evidence>
<name>A0ACB9R762_9MYRT</name>
<dbReference type="Proteomes" id="UP001057402">
    <property type="component" value="Chromosome 4"/>
</dbReference>